<dbReference type="GO" id="GO:0005886">
    <property type="term" value="C:plasma membrane"/>
    <property type="evidence" value="ECO:0007669"/>
    <property type="project" value="UniProtKB-SubCell"/>
</dbReference>
<evidence type="ECO:0000313" key="7">
    <source>
        <dbReference type="EMBL" id="WAA10601.1"/>
    </source>
</evidence>
<dbReference type="Proteomes" id="UP001164718">
    <property type="component" value="Chromosome"/>
</dbReference>
<evidence type="ECO:0000256" key="6">
    <source>
        <dbReference type="SAM" id="Phobius"/>
    </source>
</evidence>
<dbReference type="NCBIfam" id="TIGR02737">
    <property type="entry name" value="caa3_CtaG"/>
    <property type="match status" value="1"/>
</dbReference>
<proteinExistence type="predicted"/>
<evidence type="ECO:0000256" key="4">
    <source>
        <dbReference type="ARBA" id="ARBA00022989"/>
    </source>
</evidence>
<dbReference type="AlphaFoldDB" id="A0A9E8LWX5"/>
<gene>
    <name evidence="7" type="primary">ctaG</name>
    <name evidence="7" type="ORF">OE104_04595</name>
</gene>
<dbReference type="InterPro" id="IPR019108">
    <property type="entry name" value="Caa3_assmbl_CtaG-rel"/>
</dbReference>
<feature type="transmembrane region" description="Helical" evidence="6">
    <location>
        <begin position="149"/>
        <end position="168"/>
    </location>
</feature>
<keyword evidence="4 6" id="KW-1133">Transmembrane helix</keyword>
<name>A0A9E8LWX5_9BACI</name>
<reference evidence="7" key="1">
    <citation type="submission" date="2022-09" db="EMBL/GenBank/DDBJ databases">
        <title>Complete Genomes of Fervidibacillus albus and Fervidibacillus halotolerans isolated from tidal flat sediments.</title>
        <authorList>
            <person name="Kwon K.K."/>
            <person name="Yang S.-H."/>
            <person name="Park M.J."/>
            <person name="Oh H.-M."/>
        </authorList>
    </citation>
    <scope>NUCLEOTIDE SEQUENCE</scope>
    <source>
        <strain evidence="7">MEBiC13591</strain>
    </source>
</reference>
<dbReference type="InterPro" id="IPR014108">
    <property type="entry name" value="Caa3-assmbl_CtaG"/>
</dbReference>
<evidence type="ECO:0000256" key="2">
    <source>
        <dbReference type="ARBA" id="ARBA00022475"/>
    </source>
</evidence>
<accession>A0A9E8LWX5</accession>
<keyword evidence="2" id="KW-1003">Cell membrane</keyword>
<keyword evidence="8" id="KW-1185">Reference proteome</keyword>
<keyword evidence="5 6" id="KW-0472">Membrane</keyword>
<organism evidence="7 8">
    <name type="scientific">Fervidibacillus albus</name>
    <dbReference type="NCBI Taxonomy" id="2980026"/>
    <lineage>
        <taxon>Bacteria</taxon>
        <taxon>Bacillati</taxon>
        <taxon>Bacillota</taxon>
        <taxon>Bacilli</taxon>
        <taxon>Bacillales</taxon>
        <taxon>Bacillaceae</taxon>
        <taxon>Fervidibacillus</taxon>
    </lineage>
</organism>
<feature type="transmembrane region" description="Helical" evidence="6">
    <location>
        <begin position="51"/>
        <end position="68"/>
    </location>
</feature>
<evidence type="ECO:0000313" key="8">
    <source>
        <dbReference type="Proteomes" id="UP001164718"/>
    </source>
</evidence>
<feature type="transmembrane region" description="Helical" evidence="6">
    <location>
        <begin position="12"/>
        <end position="31"/>
    </location>
</feature>
<evidence type="ECO:0000256" key="5">
    <source>
        <dbReference type="ARBA" id="ARBA00023136"/>
    </source>
</evidence>
<comment type="subcellular location">
    <subcellularLocation>
        <location evidence="1">Cell membrane</location>
        <topology evidence="1">Multi-pass membrane protein</topology>
    </subcellularLocation>
</comment>
<sequence>MLRLDQFGFFALWSPYFFLFIVFLIVLFFYIAKYKRHWFEESQPLALRHKILFPMAMLLIYIMKGSPIDLLSHLMFTFHMVQMAILNLLVPPILLFGIPVWMWRKIIAFPFIRPVFAFFTRPLIALVGFNGVFSLYHVPAVLDFIKMNIWIHAGYTILLFIFAFFMWWPLLNKVERSRELTGLKKMGYIFADSALITPACALIIFNPTPMYETYTNSELWVKSLELCVPADTLSTLKLPGPEAFNLMPLNVDQQLGGVVMKVLQELIYGTVLFKVVTEWFRNDAQEEDSSPIYG</sequence>
<feature type="transmembrane region" description="Helical" evidence="6">
    <location>
        <begin position="115"/>
        <end position="137"/>
    </location>
</feature>
<dbReference type="EMBL" id="CP106878">
    <property type="protein sequence ID" value="WAA10601.1"/>
    <property type="molecule type" value="Genomic_DNA"/>
</dbReference>
<keyword evidence="3 6" id="KW-0812">Transmembrane</keyword>
<dbReference type="Pfam" id="PF09678">
    <property type="entry name" value="Caa3_CtaG"/>
    <property type="match status" value="1"/>
</dbReference>
<feature type="transmembrane region" description="Helical" evidence="6">
    <location>
        <begin position="80"/>
        <end position="103"/>
    </location>
</feature>
<evidence type="ECO:0000256" key="3">
    <source>
        <dbReference type="ARBA" id="ARBA00022692"/>
    </source>
</evidence>
<evidence type="ECO:0000256" key="1">
    <source>
        <dbReference type="ARBA" id="ARBA00004651"/>
    </source>
</evidence>
<dbReference type="RefSeq" id="WP_275418397.1">
    <property type="nucleotide sequence ID" value="NZ_CP106878.1"/>
</dbReference>
<dbReference type="KEGG" id="faf:OE104_04595"/>
<protein>
    <submittedName>
        <fullName evidence="7">Cytochrome c oxidase assembly factor CtaG</fullName>
    </submittedName>
</protein>